<comment type="caution">
    <text evidence="2">The sequence shown here is derived from an EMBL/GenBank/DDBJ whole genome shotgun (WGS) entry which is preliminary data.</text>
</comment>
<dbReference type="InterPro" id="IPR023631">
    <property type="entry name" value="Amidase_dom"/>
</dbReference>
<dbReference type="EMBL" id="MU865929">
    <property type="protein sequence ID" value="KAK4451232.1"/>
    <property type="molecule type" value="Genomic_DNA"/>
</dbReference>
<dbReference type="Proteomes" id="UP001321760">
    <property type="component" value="Unassembled WGS sequence"/>
</dbReference>
<evidence type="ECO:0000313" key="2">
    <source>
        <dbReference type="EMBL" id="KAK4451232.1"/>
    </source>
</evidence>
<evidence type="ECO:0000259" key="1">
    <source>
        <dbReference type="Pfam" id="PF01425"/>
    </source>
</evidence>
<dbReference type="InterPro" id="IPR036928">
    <property type="entry name" value="AS_sf"/>
</dbReference>
<name>A0AAV9GSL1_9PEZI</name>
<dbReference type="Gene3D" id="3.90.1300.10">
    <property type="entry name" value="Amidase signature (AS) domain"/>
    <property type="match status" value="1"/>
</dbReference>
<accession>A0AAV9GSL1</accession>
<proteinExistence type="predicted"/>
<evidence type="ECO:0000313" key="3">
    <source>
        <dbReference type="Proteomes" id="UP001321760"/>
    </source>
</evidence>
<feature type="domain" description="Amidase" evidence="1">
    <location>
        <begin position="12"/>
        <end position="45"/>
    </location>
</feature>
<reference evidence="2" key="2">
    <citation type="submission" date="2023-05" db="EMBL/GenBank/DDBJ databases">
        <authorList>
            <consortium name="Lawrence Berkeley National Laboratory"/>
            <person name="Steindorff A."/>
            <person name="Hensen N."/>
            <person name="Bonometti L."/>
            <person name="Westerberg I."/>
            <person name="Brannstrom I.O."/>
            <person name="Guillou S."/>
            <person name="Cros-Aarteil S."/>
            <person name="Calhoun S."/>
            <person name="Haridas S."/>
            <person name="Kuo A."/>
            <person name="Mondo S."/>
            <person name="Pangilinan J."/>
            <person name="Riley R."/>
            <person name="Labutti K."/>
            <person name="Andreopoulos B."/>
            <person name="Lipzen A."/>
            <person name="Chen C."/>
            <person name="Yanf M."/>
            <person name="Daum C."/>
            <person name="Ng V."/>
            <person name="Clum A."/>
            <person name="Ohm R."/>
            <person name="Martin F."/>
            <person name="Silar P."/>
            <person name="Natvig D."/>
            <person name="Lalanne C."/>
            <person name="Gautier V."/>
            <person name="Ament-Velasquez S.L."/>
            <person name="Kruys A."/>
            <person name="Hutchinson M.I."/>
            <person name="Powell A.J."/>
            <person name="Barry K."/>
            <person name="Miller A.N."/>
            <person name="Grigoriev I.V."/>
            <person name="Debuchy R."/>
            <person name="Gladieux P."/>
            <person name="Thoren M.H."/>
            <person name="Johannesson H."/>
        </authorList>
    </citation>
    <scope>NUCLEOTIDE SEQUENCE</scope>
    <source>
        <strain evidence="2">PSN243</strain>
    </source>
</reference>
<protein>
    <recommendedName>
        <fullName evidence="1">Amidase domain-containing protein</fullName>
    </recommendedName>
</protein>
<keyword evidence="3" id="KW-1185">Reference proteome</keyword>
<dbReference type="SUPFAM" id="SSF75304">
    <property type="entry name" value="Amidase signature (AS) enzymes"/>
    <property type="match status" value="1"/>
</dbReference>
<gene>
    <name evidence="2" type="ORF">QBC34DRAFT_424090</name>
</gene>
<dbReference type="Pfam" id="PF01425">
    <property type="entry name" value="Amidase"/>
    <property type="match status" value="1"/>
</dbReference>
<sequence>MPDNINLATGIVRLPAAFQSIFGFRPTTGIISNQGVVPVSSTPRQKALEAFVSPLETYLNLERKLINLNHLWLTVSDILISDSYHAHAGFVKEYHEKYGRHPFLSPLRNREFGSGISAESRADPLIYAGFSWRSDFQSPLAELPDLVIPGSEMKLLAVMEDFVIRSGKSTVKTGRYPFEVDSKGLGLRHQL</sequence>
<reference evidence="2" key="1">
    <citation type="journal article" date="2023" name="Mol. Phylogenet. Evol.">
        <title>Genome-scale phylogeny and comparative genomics of the fungal order Sordariales.</title>
        <authorList>
            <person name="Hensen N."/>
            <person name="Bonometti L."/>
            <person name="Westerberg I."/>
            <person name="Brannstrom I.O."/>
            <person name="Guillou S."/>
            <person name="Cros-Aarteil S."/>
            <person name="Calhoun S."/>
            <person name="Haridas S."/>
            <person name="Kuo A."/>
            <person name="Mondo S."/>
            <person name="Pangilinan J."/>
            <person name="Riley R."/>
            <person name="LaButti K."/>
            <person name="Andreopoulos B."/>
            <person name="Lipzen A."/>
            <person name="Chen C."/>
            <person name="Yan M."/>
            <person name="Daum C."/>
            <person name="Ng V."/>
            <person name="Clum A."/>
            <person name="Steindorff A."/>
            <person name="Ohm R.A."/>
            <person name="Martin F."/>
            <person name="Silar P."/>
            <person name="Natvig D.O."/>
            <person name="Lalanne C."/>
            <person name="Gautier V."/>
            <person name="Ament-Velasquez S.L."/>
            <person name="Kruys A."/>
            <person name="Hutchinson M.I."/>
            <person name="Powell A.J."/>
            <person name="Barry K."/>
            <person name="Miller A.N."/>
            <person name="Grigoriev I.V."/>
            <person name="Debuchy R."/>
            <person name="Gladieux P."/>
            <person name="Hiltunen Thoren M."/>
            <person name="Johannesson H."/>
        </authorList>
    </citation>
    <scope>NUCLEOTIDE SEQUENCE</scope>
    <source>
        <strain evidence="2">PSN243</strain>
    </source>
</reference>
<dbReference type="AlphaFoldDB" id="A0AAV9GSL1"/>
<organism evidence="2 3">
    <name type="scientific">Podospora aff. communis PSN243</name>
    <dbReference type="NCBI Taxonomy" id="3040156"/>
    <lineage>
        <taxon>Eukaryota</taxon>
        <taxon>Fungi</taxon>
        <taxon>Dikarya</taxon>
        <taxon>Ascomycota</taxon>
        <taxon>Pezizomycotina</taxon>
        <taxon>Sordariomycetes</taxon>
        <taxon>Sordariomycetidae</taxon>
        <taxon>Sordariales</taxon>
        <taxon>Podosporaceae</taxon>
        <taxon>Podospora</taxon>
    </lineage>
</organism>